<evidence type="ECO:0000256" key="12">
    <source>
        <dbReference type="ARBA" id="ARBA00023125"/>
    </source>
</evidence>
<keyword evidence="8" id="KW-0378">Hydrolase</keyword>
<proteinExistence type="inferred from homology"/>
<dbReference type="PANTHER" id="PTHR13710:SF153">
    <property type="entry name" value="RECQ-LIKE DNA HELICASE BLM"/>
    <property type="match status" value="1"/>
</dbReference>
<dbReference type="SMART" id="SM00341">
    <property type="entry name" value="HRDC"/>
    <property type="match status" value="1"/>
</dbReference>
<feature type="compositionally biased region" description="Polar residues" evidence="23">
    <location>
        <begin position="243"/>
        <end position="260"/>
    </location>
</feature>
<feature type="region of interest" description="Disordered" evidence="23">
    <location>
        <begin position="1076"/>
        <end position="1149"/>
    </location>
</feature>
<dbReference type="InterPro" id="IPR014001">
    <property type="entry name" value="Helicase_ATP-bd"/>
</dbReference>
<organism evidence="27 28">
    <name type="scientific">Microctonus hyperodae</name>
    <name type="common">Parasitoid wasp</name>
    <dbReference type="NCBI Taxonomy" id="165561"/>
    <lineage>
        <taxon>Eukaryota</taxon>
        <taxon>Metazoa</taxon>
        <taxon>Ecdysozoa</taxon>
        <taxon>Arthropoda</taxon>
        <taxon>Hexapoda</taxon>
        <taxon>Insecta</taxon>
        <taxon>Pterygota</taxon>
        <taxon>Neoptera</taxon>
        <taxon>Endopterygota</taxon>
        <taxon>Hymenoptera</taxon>
        <taxon>Apocrita</taxon>
        <taxon>Ichneumonoidea</taxon>
        <taxon>Braconidae</taxon>
        <taxon>Euphorinae</taxon>
        <taxon>Microctonus</taxon>
    </lineage>
</organism>
<evidence type="ECO:0000256" key="2">
    <source>
        <dbReference type="ARBA" id="ARBA00004123"/>
    </source>
</evidence>
<feature type="domain" description="HRDC" evidence="24">
    <location>
        <begin position="986"/>
        <end position="1066"/>
    </location>
</feature>
<keyword evidence="28" id="KW-1185">Reference proteome</keyword>
<dbReference type="CDD" id="cd18794">
    <property type="entry name" value="SF2_C_RecQ"/>
    <property type="match status" value="1"/>
</dbReference>
<evidence type="ECO:0000256" key="22">
    <source>
        <dbReference type="ARBA" id="ARBA00076271"/>
    </source>
</evidence>
<evidence type="ECO:0000256" key="20">
    <source>
        <dbReference type="ARBA" id="ARBA00073450"/>
    </source>
</evidence>
<feature type="domain" description="Helicase ATP-binding" evidence="25">
    <location>
        <begin position="451"/>
        <end position="626"/>
    </location>
</feature>
<comment type="catalytic activity">
    <reaction evidence="16">
        <text>Couples ATP hydrolysis with the unwinding of duplex DNA by translocating in the 3'-5' direction.</text>
        <dbReference type="EC" id="5.6.2.4"/>
    </reaction>
</comment>
<keyword evidence="13" id="KW-0234">DNA repair</keyword>
<protein>
    <recommendedName>
        <fullName evidence="20">RecQ-like DNA helicase BLM</fullName>
        <ecNumber evidence="17">5.6.2.4</ecNumber>
    </recommendedName>
    <alternativeName>
        <fullName evidence="21">Bloom syndrome protein homolog</fullName>
    </alternativeName>
    <alternativeName>
        <fullName evidence="18">DNA 3'-5' helicase BLM</fullName>
    </alternativeName>
    <alternativeName>
        <fullName evidence="22">RecQ helicase homolog</fullName>
    </alternativeName>
</protein>
<feature type="compositionally biased region" description="Acidic residues" evidence="23">
    <location>
        <begin position="1079"/>
        <end position="1088"/>
    </location>
</feature>
<feature type="region of interest" description="Disordered" evidence="23">
    <location>
        <begin position="226"/>
        <end position="264"/>
    </location>
</feature>
<dbReference type="GO" id="GO:0043138">
    <property type="term" value="F:3'-5' DNA helicase activity"/>
    <property type="evidence" value="ECO:0007669"/>
    <property type="project" value="UniProtKB-EC"/>
</dbReference>
<accession>A0AA39EZB5</accession>
<feature type="region of interest" description="Disordered" evidence="23">
    <location>
        <begin position="329"/>
        <end position="360"/>
    </location>
</feature>
<sequence length="1170" mass="132660">MINKISTPLIIDSDTDDEFTVNNHAKSAFSEGNTNINKQNGECRKSTFAPKKPSAITAKILAKKPINSSVTKTIINSSPIKSQKSPLKSEFKLKKNEHRFSDSDASDAAPESPIKVPNKRPWTGPDFKVNLSPLEMDEEVLCYVQYIKESPLIKAGLPTSEPSLSQHYQQMKDLYIEILEKFNTAFEKIPISILEKFPSFDPVAFNQLKVLRQQVKAKCRLAERKLNSNNTEQSKSDIENESTELNQSPINNKNNYNSSQEKTELKRGTFQLKRLVKSTVPQEISRKIEPFLLKSLSPEEKKSNLIDKQIINDSPEKFYDDELLINSSIDEQPSTSKQVTNNSSISSELNSSLNKSGDKLSQKSLSDEIRNFPSFDGYDESAKSRNIVSTILSNDKSINVTEMGNFMGNVQNSGLTGEFDGYNFPHSTDLQHYFRHTFGLYQFRPNQLQAINAIMLGHDCFVLMPTGGGKSLCYQLPAIITPGVTIVISPLKSLILDQVQKLLSLDIPAAHMLGGINDTKANSIYSDFSKEKPTIKILYVTPEKISASQKLLSTLVRLYERNLIARIVIDEAHCVSQWGHDFRPDYKRLSLLRDKFPRVKMIALTATATPRVREDILKQLKMKAPEWFLSSFNRPNLRYRVVDKTGKAAHVEIIALIKEKYKGMSGIVYCFSRKDCDTYADQLRANGITALSYHAGMGDSARSDVQGRWIADEVKVICATIAFGMGIDKPNVRFVIHASLPKSIEGYYQESGRAGRDMEIADCILFYNYGDTMRMRKMMEQEKSSAAALETHLDNLSRIVSFCENRTDCRRELQLNYFGENFSREKCIENKATTCDNCRNKDTFDIIDMTEDAKLLIDAVRDINQSRKCNLTIIYLAEIYKGCGIKKIRDAGLDSHSLFGRAKHLSRSDIERLIHKLILDNYLREEMYVNREIVTAYLKIGPNAQEFMQSKDTKFFFPMRSKPTSQLTVTVTAANKPSNKAIKALKELQDKCYAELMRDIKGFAGALDVSASTIMNMIAVRSMSQQMPMTEEEMLKIPHVTKANFEKFGRILLDITKKYAIEKIALEEEIAQIEKENSVDDEDKDDNDGVFNGDNWINTEAGSSNKRPIRNTRGKKRRGTSTRSNSTKRYRATNSNGRRRQNQNNNLGMVDFTQKKEFIKDPLRYATFGL</sequence>
<evidence type="ECO:0000256" key="13">
    <source>
        <dbReference type="ARBA" id="ARBA00023204"/>
    </source>
</evidence>
<dbReference type="GO" id="GO:0016787">
    <property type="term" value="F:hydrolase activity"/>
    <property type="evidence" value="ECO:0007669"/>
    <property type="project" value="UniProtKB-KW"/>
</dbReference>
<dbReference type="GO" id="GO:0000724">
    <property type="term" value="P:double-strand break repair via homologous recombination"/>
    <property type="evidence" value="ECO:0007669"/>
    <property type="project" value="TreeGrafter"/>
</dbReference>
<dbReference type="GO" id="GO:0007131">
    <property type="term" value="P:reciprocal meiotic recombination"/>
    <property type="evidence" value="ECO:0007669"/>
    <property type="project" value="UniProtKB-ARBA"/>
</dbReference>
<dbReference type="PROSITE" id="PS50967">
    <property type="entry name" value="HRDC"/>
    <property type="match status" value="1"/>
</dbReference>
<reference evidence="27" key="2">
    <citation type="submission" date="2023-03" db="EMBL/GenBank/DDBJ databases">
        <authorList>
            <person name="Inwood S.N."/>
            <person name="Skelly J.G."/>
            <person name="Guhlin J."/>
            <person name="Harrop T.W.R."/>
            <person name="Goldson S.G."/>
            <person name="Dearden P.K."/>
        </authorList>
    </citation>
    <scope>NUCLEOTIDE SEQUENCE</scope>
    <source>
        <strain evidence="27">Lincoln</strain>
        <tissue evidence="27">Whole body</tissue>
    </source>
</reference>
<dbReference type="InterPro" id="IPR004589">
    <property type="entry name" value="DNA_helicase_ATP-dep_RecQ"/>
</dbReference>
<dbReference type="Pfam" id="PF00271">
    <property type="entry name" value="Helicase_C"/>
    <property type="match status" value="1"/>
</dbReference>
<dbReference type="PROSITE" id="PS51194">
    <property type="entry name" value="HELICASE_CTER"/>
    <property type="match status" value="1"/>
</dbReference>
<keyword evidence="4" id="KW-0235">DNA replication</keyword>
<dbReference type="FunFam" id="3.40.50.300:FF:000537">
    <property type="entry name" value="Bloom syndrome RecQ-like helicase"/>
    <property type="match status" value="1"/>
</dbReference>
<evidence type="ECO:0000313" key="28">
    <source>
        <dbReference type="Proteomes" id="UP001168972"/>
    </source>
</evidence>
<dbReference type="PANTHER" id="PTHR13710">
    <property type="entry name" value="DNA HELICASE RECQ FAMILY MEMBER"/>
    <property type="match status" value="1"/>
</dbReference>
<dbReference type="InterPro" id="IPR002121">
    <property type="entry name" value="HRDC_dom"/>
</dbReference>
<evidence type="ECO:0000256" key="23">
    <source>
        <dbReference type="SAM" id="MobiDB-lite"/>
    </source>
</evidence>
<evidence type="ECO:0000259" key="24">
    <source>
        <dbReference type="PROSITE" id="PS50967"/>
    </source>
</evidence>
<evidence type="ECO:0000256" key="7">
    <source>
        <dbReference type="ARBA" id="ARBA00022763"/>
    </source>
</evidence>
<dbReference type="Pfam" id="PF00570">
    <property type="entry name" value="HRDC"/>
    <property type="match status" value="1"/>
</dbReference>
<gene>
    <name evidence="27" type="ORF">PV327_010896</name>
</gene>
<evidence type="ECO:0000256" key="3">
    <source>
        <dbReference type="ARBA" id="ARBA00005446"/>
    </source>
</evidence>
<reference evidence="27" key="1">
    <citation type="journal article" date="2023" name="bioRxiv">
        <title>Scaffold-level genome assemblies of two parasitoid biocontrol wasps reveal the parthenogenesis mechanism and an associated novel virus.</title>
        <authorList>
            <person name="Inwood S."/>
            <person name="Skelly J."/>
            <person name="Guhlin J."/>
            <person name="Harrop T."/>
            <person name="Goldson S."/>
            <person name="Dearden P."/>
        </authorList>
    </citation>
    <scope>NUCLEOTIDE SEQUENCE</scope>
    <source>
        <strain evidence="27">Lincoln</strain>
        <tissue evidence="27">Whole body</tissue>
    </source>
</reference>
<dbReference type="SMART" id="SM00487">
    <property type="entry name" value="DEXDc"/>
    <property type="match status" value="1"/>
</dbReference>
<comment type="subcellular location">
    <subcellularLocation>
        <location evidence="2">Nucleus</location>
    </subcellularLocation>
</comment>
<comment type="cofactor">
    <cofactor evidence="1">
        <name>Zn(2+)</name>
        <dbReference type="ChEBI" id="CHEBI:29105"/>
    </cofactor>
</comment>
<dbReference type="GO" id="GO:0046872">
    <property type="term" value="F:metal ion binding"/>
    <property type="evidence" value="ECO:0007669"/>
    <property type="project" value="UniProtKB-KW"/>
</dbReference>
<evidence type="ECO:0000256" key="1">
    <source>
        <dbReference type="ARBA" id="ARBA00001947"/>
    </source>
</evidence>
<keyword evidence="11" id="KW-0067">ATP-binding</keyword>
<evidence type="ECO:0000256" key="19">
    <source>
        <dbReference type="ARBA" id="ARBA00049360"/>
    </source>
</evidence>
<dbReference type="GO" id="GO:0005694">
    <property type="term" value="C:chromosome"/>
    <property type="evidence" value="ECO:0007669"/>
    <property type="project" value="TreeGrafter"/>
</dbReference>
<feature type="domain" description="Helicase C-terminal" evidence="26">
    <location>
        <begin position="649"/>
        <end position="797"/>
    </location>
</feature>
<dbReference type="InterPro" id="IPR002464">
    <property type="entry name" value="DNA/RNA_helicase_DEAH_CS"/>
</dbReference>
<feature type="compositionally biased region" description="Basic residues" evidence="23">
    <location>
        <begin position="1107"/>
        <end position="1141"/>
    </location>
</feature>
<dbReference type="Gene3D" id="3.40.50.300">
    <property type="entry name" value="P-loop containing nucleotide triphosphate hydrolases"/>
    <property type="match status" value="2"/>
</dbReference>
<evidence type="ECO:0000256" key="18">
    <source>
        <dbReference type="ARBA" id="ARBA00044542"/>
    </source>
</evidence>
<keyword evidence="10" id="KW-0862">Zinc</keyword>
<keyword evidence="14" id="KW-0413">Isomerase</keyword>
<dbReference type="Gene3D" id="1.10.10.10">
    <property type="entry name" value="Winged helix-like DNA-binding domain superfamily/Winged helix DNA-binding domain"/>
    <property type="match status" value="1"/>
</dbReference>
<dbReference type="GO" id="GO:0005524">
    <property type="term" value="F:ATP binding"/>
    <property type="evidence" value="ECO:0007669"/>
    <property type="project" value="UniProtKB-KW"/>
</dbReference>
<evidence type="ECO:0000256" key="10">
    <source>
        <dbReference type="ARBA" id="ARBA00022833"/>
    </source>
</evidence>
<evidence type="ECO:0000256" key="16">
    <source>
        <dbReference type="ARBA" id="ARBA00034617"/>
    </source>
</evidence>
<evidence type="ECO:0000259" key="26">
    <source>
        <dbReference type="PROSITE" id="PS51194"/>
    </source>
</evidence>
<feature type="compositionally biased region" description="Low complexity" evidence="23">
    <location>
        <begin position="341"/>
        <end position="355"/>
    </location>
</feature>
<evidence type="ECO:0000256" key="17">
    <source>
        <dbReference type="ARBA" id="ARBA00034808"/>
    </source>
</evidence>
<evidence type="ECO:0000256" key="4">
    <source>
        <dbReference type="ARBA" id="ARBA00022705"/>
    </source>
</evidence>
<feature type="region of interest" description="Disordered" evidence="23">
    <location>
        <begin position="98"/>
        <end position="119"/>
    </location>
</feature>
<dbReference type="InterPro" id="IPR027417">
    <property type="entry name" value="P-loop_NTPase"/>
</dbReference>
<comment type="catalytic activity">
    <reaction evidence="19">
        <text>ATP + H2O = ADP + phosphate + H(+)</text>
        <dbReference type="Rhea" id="RHEA:13065"/>
        <dbReference type="ChEBI" id="CHEBI:15377"/>
        <dbReference type="ChEBI" id="CHEBI:15378"/>
        <dbReference type="ChEBI" id="CHEBI:30616"/>
        <dbReference type="ChEBI" id="CHEBI:43474"/>
        <dbReference type="ChEBI" id="CHEBI:456216"/>
    </reaction>
</comment>
<dbReference type="GO" id="GO:0003677">
    <property type="term" value="F:DNA binding"/>
    <property type="evidence" value="ECO:0007669"/>
    <property type="project" value="UniProtKB-KW"/>
</dbReference>
<dbReference type="Pfam" id="PF00270">
    <property type="entry name" value="DEAD"/>
    <property type="match status" value="1"/>
</dbReference>
<keyword evidence="9" id="KW-0347">Helicase</keyword>
<dbReference type="InterPro" id="IPR011545">
    <property type="entry name" value="DEAD/DEAH_box_helicase_dom"/>
</dbReference>
<dbReference type="SUPFAM" id="SSF52540">
    <property type="entry name" value="P-loop containing nucleoside triphosphate hydrolases"/>
    <property type="match status" value="2"/>
</dbReference>
<dbReference type="SMART" id="SM00956">
    <property type="entry name" value="RQC"/>
    <property type="match status" value="1"/>
</dbReference>
<dbReference type="InterPro" id="IPR036388">
    <property type="entry name" value="WH-like_DNA-bd_sf"/>
</dbReference>
<dbReference type="InterPro" id="IPR010997">
    <property type="entry name" value="HRDC-like_sf"/>
</dbReference>
<dbReference type="GO" id="GO:0009378">
    <property type="term" value="F:four-way junction helicase activity"/>
    <property type="evidence" value="ECO:0007669"/>
    <property type="project" value="TreeGrafter"/>
</dbReference>
<dbReference type="FunFam" id="3.40.50.300:FF:000340">
    <property type="entry name" value="Bloom syndrome, RecQ helicase"/>
    <property type="match status" value="1"/>
</dbReference>
<dbReference type="GO" id="GO:0006260">
    <property type="term" value="P:DNA replication"/>
    <property type="evidence" value="ECO:0007669"/>
    <property type="project" value="UniProtKB-KW"/>
</dbReference>
<dbReference type="GO" id="GO:0005737">
    <property type="term" value="C:cytoplasm"/>
    <property type="evidence" value="ECO:0007669"/>
    <property type="project" value="TreeGrafter"/>
</dbReference>
<dbReference type="NCBIfam" id="TIGR00614">
    <property type="entry name" value="recQ_fam"/>
    <property type="match status" value="1"/>
</dbReference>
<evidence type="ECO:0000256" key="5">
    <source>
        <dbReference type="ARBA" id="ARBA00022723"/>
    </source>
</evidence>
<comment type="caution">
    <text evidence="27">The sequence shown here is derived from an EMBL/GenBank/DDBJ whole genome shotgun (WGS) entry which is preliminary data.</text>
</comment>
<keyword evidence="12" id="KW-0238">DNA-binding</keyword>
<dbReference type="Pfam" id="PF16124">
    <property type="entry name" value="RecQ_Zn_bind"/>
    <property type="match status" value="1"/>
</dbReference>
<dbReference type="AlphaFoldDB" id="A0AA39EZB5"/>
<evidence type="ECO:0000256" key="8">
    <source>
        <dbReference type="ARBA" id="ARBA00022801"/>
    </source>
</evidence>
<dbReference type="Gene3D" id="1.10.150.80">
    <property type="entry name" value="HRDC domain"/>
    <property type="match status" value="1"/>
</dbReference>
<dbReference type="InterPro" id="IPR018982">
    <property type="entry name" value="RQC_domain"/>
</dbReference>
<dbReference type="InterPro" id="IPR044876">
    <property type="entry name" value="HRDC_dom_sf"/>
</dbReference>
<evidence type="ECO:0000259" key="25">
    <source>
        <dbReference type="PROSITE" id="PS51192"/>
    </source>
</evidence>
<keyword evidence="5" id="KW-0479">Metal-binding</keyword>
<dbReference type="Proteomes" id="UP001168972">
    <property type="component" value="Unassembled WGS sequence"/>
</dbReference>
<dbReference type="InterPro" id="IPR001650">
    <property type="entry name" value="Helicase_C-like"/>
</dbReference>
<dbReference type="Pfam" id="PF09382">
    <property type="entry name" value="RQC"/>
    <property type="match status" value="1"/>
</dbReference>
<dbReference type="EC" id="5.6.2.4" evidence="17"/>
<dbReference type="EMBL" id="JAQQBR010001836">
    <property type="protein sequence ID" value="KAK0159824.1"/>
    <property type="molecule type" value="Genomic_DNA"/>
</dbReference>
<keyword evidence="6" id="KW-0547">Nucleotide-binding</keyword>
<name>A0AA39EZB5_MICHY</name>
<keyword evidence="7" id="KW-0227">DNA damage</keyword>
<evidence type="ECO:0000256" key="6">
    <source>
        <dbReference type="ARBA" id="ARBA00022741"/>
    </source>
</evidence>
<dbReference type="InterPro" id="IPR032284">
    <property type="entry name" value="RecQ_Zn-bd"/>
</dbReference>
<comment type="similarity">
    <text evidence="3">Belongs to the helicase family. RecQ subfamily.</text>
</comment>
<feature type="compositionally biased region" description="Polar residues" evidence="23">
    <location>
        <begin position="329"/>
        <end position="340"/>
    </location>
</feature>
<keyword evidence="15" id="KW-0539">Nucleus</keyword>
<dbReference type="SUPFAM" id="SSF47819">
    <property type="entry name" value="HRDC-like"/>
    <property type="match status" value="1"/>
</dbReference>
<evidence type="ECO:0000256" key="9">
    <source>
        <dbReference type="ARBA" id="ARBA00022806"/>
    </source>
</evidence>
<dbReference type="SMART" id="SM00490">
    <property type="entry name" value="HELICc"/>
    <property type="match status" value="1"/>
</dbReference>
<dbReference type="PROSITE" id="PS00690">
    <property type="entry name" value="DEAH_ATP_HELICASE"/>
    <property type="match status" value="1"/>
</dbReference>
<evidence type="ECO:0000256" key="15">
    <source>
        <dbReference type="ARBA" id="ARBA00023242"/>
    </source>
</evidence>
<evidence type="ECO:0000256" key="14">
    <source>
        <dbReference type="ARBA" id="ARBA00023235"/>
    </source>
</evidence>
<evidence type="ECO:0000256" key="11">
    <source>
        <dbReference type="ARBA" id="ARBA00022840"/>
    </source>
</evidence>
<feature type="compositionally biased region" description="Polar residues" evidence="23">
    <location>
        <begin position="1095"/>
        <end position="1106"/>
    </location>
</feature>
<evidence type="ECO:0000313" key="27">
    <source>
        <dbReference type="EMBL" id="KAK0159824.1"/>
    </source>
</evidence>
<dbReference type="GO" id="GO:0005634">
    <property type="term" value="C:nucleus"/>
    <property type="evidence" value="ECO:0007669"/>
    <property type="project" value="UniProtKB-SubCell"/>
</dbReference>
<evidence type="ECO:0000256" key="21">
    <source>
        <dbReference type="ARBA" id="ARBA00076065"/>
    </source>
</evidence>
<dbReference type="PROSITE" id="PS51192">
    <property type="entry name" value="HELICASE_ATP_BIND_1"/>
    <property type="match status" value="1"/>
</dbReference>